<comment type="pathway">
    <text evidence="5">Amino-acid biosynthesis; D-alanine biosynthesis; D-alanine from L-alanine: step 1/1.</text>
</comment>
<feature type="modified residue" description="N6-(pyridoxal phosphate)lysine" evidence="5 6">
    <location>
        <position position="490"/>
    </location>
</feature>
<evidence type="ECO:0000259" key="8">
    <source>
        <dbReference type="SMART" id="SM01005"/>
    </source>
</evidence>
<dbReference type="Gene3D" id="2.40.37.10">
    <property type="entry name" value="Lyase, Ornithine Decarboxylase, Chain A, domain 1"/>
    <property type="match status" value="1"/>
</dbReference>
<dbReference type="InterPro" id="IPR035911">
    <property type="entry name" value="MurE/MurF_N"/>
</dbReference>
<dbReference type="SUPFAM" id="SSF53623">
    <property type="entry name" value="MurD-like peptide ligases, catalytic domain"/>
    <property type="match status" value="1"/>
</dbReference>
<evidence type="ECO:0000256" key="7">
    <source>
        <dbReference type="PIRSR" id="PIRSR600821-52"/>
    </source>
</evidence>
<dbReference type="GO" id="GO:0008784">
    <property type="term" value="F:alanine racemase activity"/>
    <property type="evidence" value="ECO:0007669"/>
    <property type="project" value="UniProtKB-UniRule"/>
</dbReference>
<dbReference type="GO" id="GO:0005829">
    <property type="term" value="C:cytosol"/>
    <property type="evidence" value="ECO:0007669"/>
    <property type="project" value="TreeGrafter"/>
</dbReference>
<keyword evidence="3 5" id="KW-0663">Pyridoxal phosphate</keyword>
<protein>
    <recommendedName>
        <fullName evidence="5">Alanine racemase</fullName>
        <ecNumber evidence="5">5.1.1.1</ecNumber>
    </recommendedName>
</protein>
<dbReference type="SMART" id="SM01005">
    <property type="entry name" value="Ala_racemase_C"/>
    <property type="match status" value="1"/>
</dbReference>
<keyword evidence="4 5" id="KW-0413">Isomerase</keyword>
<dbReference type="Pfam" id="PF01225">
    <property type="entry name" value="Mur_ligase"/>
    <property type="match status" value="1"/>
</dbReference>
<dbReference type="SUPFAM" id="SSF50621">
    <property type="entry name" value="Alanine racemase C-terminal domain-like"/>
    <property type="match status" value="1"/>
</dbReference>
<evidence type="ECO:0000256" key="5">
    <source>
        <dbReference type="HAMAP-Rule" id="MF_01201"/>
    </source>
</evidence>
<dbReference type="PANTHER" id="PTHR30511:SF0">
    <property type="entry name" value="ALANINE RACEMASE, CATABOLIC-RELATED"/>
    <property type="match status" value="1"/>
</dbReference>
<keyword evidence="10" id="KW-1185">Reference proteome</keyword>
<evidence type="ECO:0000256" key="3">
    <source>
        <dbReference type="ARBA" id="ARBA00022898"/>
    </source>
</evidence>
<dbReference type="Gene3D" id="3.40.1390.10">
    <property type="entry name" value="MurE/MurF, N-terminal domain"/>
    <property type="match status" value="1"/>
</dbReference>
<dbReference type="SUPFAM" id="SSF63418">
    <property type="entry name" value="MurE/MurF N-terminal domain"/>
    <property type="match status" value="1"/>
</dbReference>
<feature type="binding site" evidence="5 7">
    <location>
        <position position="590"/>
    </location>
    <ligand>
        <name>substrate</name>
    </ligand>
</feature>
<evidence type="ECO:0000256" key="1">
    <source>
        <dbReference type="ARBA" id="ARBA00000316"/>
    </source>
</evidence>
<dbReference type="Proteomes" id="UP000306402">
    <property type="component" value="Unassembled WGS sequence"/>
</dbReference>
<evidence type="ECO:0000256" key="4">
    <source>
        <dbReference type="ARBA" id="ARBA00023235"/>
    </source>
</evidence>
<comment type="cofactor">
    <cofactor evidence="2 5 6">
        <name>pyridoxal 5'-phosphate</name>
        <dbReference type="ChEBI" id="CHEBI:597326"/>
    </cofactor>
</comment>
<dbReference type="FunFam" id="3.20.20.10:FF:000002">
    <property type="entry name" value="Alanine racemase"/>
    <property type="match status" value="1"/>
</dbReference>
<dbReference type="PANTHER" id="PTHR30511">
    <property type="entry name" value="ALANINE RACEMASE"/>
    <property type="match status" value="1"/>
</dbReference>
<evidence type="ECO:0000256" key="2">
    <source>
        <dbReference type="ARBA" id="ARBA00001933"/>
    </source>
</evidence>
<comment type="function">
    <text evidence="5">Catalyzes the interconversion of L-alanine and D-alanine. May also act on other amino acids.</text>
</comment>
<sequence>MDVGFKPQAAHLLTDSRQVSFPEQSIFFAIQGEHHDGHAFLQDLYQMGVREFVVEEAAWTDARKAETVHWTDAKIWVVPSAIRAMQKLVAEKRRTFNIPVLGIAGSNGKTIVKEWLVQLMSPGQRIVASPKSYNSQIGVPLSVWNMGKEHTLGIFEAGISKAHEMEYLQPVMQPTVGIFTNIGPAHDDGFRSRKQKITEKLRLFTKVKKLIYRKDYKDIDEEISLILRPVNPFLETITWGTTKSGAAIQVAFQILKDKTIISLKGKSGNFSFETGFRDEASLENLTHCIVFMLDFGVNAAQIQERILSLKPVSMRLELKEGINHCYLIDDAYNNDMQGLSMALNFLSQQEQRQKKAIILSDVLQTGQTPAELYNLVSKLLTEKSINRLIGIGPQISSQAQLFDIPEQQFFPDTDAFLKEFAFNTLTDSLVLVKGARPFSFEKIVHRIQQKAHGTVLEINLDALVHNLNFYRAKISSGPGHQNTKIMAMVKAFAYGSGSSEVASLLQFHRVDYLGVAYADEGVALRQNGITLPIMVMNATVPAFDLLWEHQLEPEIYSRRILTDWVDYIRKKNDPENTPLVHIKLDTGMHRLGFVKDDYDWLIGQLRENPSIKVASIFSHLVGADEGVHNAFSKNQYEQFMEGATLLEEILGYTTIKHILNSAGIVRFPEYHLDMVRLGIGLYGVEATGQEQYALQSVGTLKTIVSQIKYLASGETVGYSRSGHVSHDSAIATLAIGYADGYDRGLGNGIGQVSVNGTLCPTIGNVCMDMTMIDVTGANVEEGDEVVVFGKEMPITDLARRIQTIPYEILTGIGDRVKRVFYKE</sequence>
<dbReference type="SUPFAM" id="SSF51419">
    <property type="entry name" value="PLP-binding barrel"/>
    <property type="match status" value="1"/>
</dbReference>
<feature type="active site" description="Proton acceptor; specific for L-alanine" evidence="5">
    <location>
        <position position="718"/>
    </location>
</feature>
<dbReference type="OrthoDB" id="9801978at2"/>
<dbReference type="Pfam" id="PF00842">
    <property type="entry name" value="Ala_racemase_C"/>
    <property type="match status" value="1"/>
</dbReference>
<dbReference type="InterPro" id="IPR000713">
    <property type="entry name" value="Mur_ligase_N"/>
</dbReference>
<dbReference type="InterPro" id="IPR000821">
    <property type="entry name" value="Ala_racemase"/>
</dbReference>
<dbReference type="InterPro" id="IPR029066">
    <property type="entry name" value="PLP-binding_barrel"/>
</dbReference>
<dbReference type="EC" id="5.1.1.1" evidence="5"/>
<dbReference type="EMBL" id="VCEJ01000004">
    <property type="protein sequence ID" value="TLV01125.1"/>
    <property type="molecule type" value="Genomic_DNA"/>
</dbReference>
<dbReference type="GO" id="GO:0030170">
    <property type="term" value="F:pyridoxal phosphate binding"/>
    <property type="evidence" value="ECO:0007669"/>
    <property type="project" value="UniProtKB-UniRule"/>
</dbReference>
<dbReference type="GO" id="GO:0030632">
    <property type="term" value="P:D-alanine biosynthetic process"/>
    <property type="evidence" value="ECO:0007669"/>
    <property type="project" value="UniProtKB-UniRule"/>
</dbReference>
<dbReference type="GO" id="GO:0016881">
    <property type="term" value="F:acid-amino acid ligase activity"/>
    <property type="evidence" value="ECO:0007669"/>
    <property type="project" value="InterPro"/>
</dbReference>
<dbReference type="Pfam" id="PF01168">
    <property type="entry name" value="Ala_racemase_N"/>
    <property type="match status" value="1"/>
</dbReference>
<dbReference type="PRINTS" id="PR00992">
    <property type="entry name" value="ALARACEMASE"/>
</dbReference>
<dbReference type="Gene3D" id="3.20.20.10">
    <property type="entry name" value="Alanine racemase"/>
    <property type="match status" value="1"/>
</dbReference>
<comment type="catalytic activity">
    <reaction evidence="1 5">
        <text>L-alanine = D-alanine</text>
        <dbReference type="Rhea" id="RHEA:20249"/>
        <dbReference type="ChEBI" id="CHEBI:57416"/>
        <dbReference type="ChEBI" id="CHEBI:57972"/>
        <dbReference type="EC" id="5.1.1.1"/>
    </reaction>
</comment>
<feature type="active site" description="Proton acceptor; specific for D-alanine" evidence="5">
    <location>
        <position position="490"/>
    </location>
</feature>
<keyword evidence="9" id="KW-0436">Ligase</keyword>
<dbReference type="NCBIfam" id="TIGR00492">
    <property type="entry name" value="alr"/>
    <property type="match status" value="1"/>
</dbReference>
<dbReference type="InterPro" id="IPR011079">
    <property type="entry name" value="Ala_racemase_C"/>
</dbReference>
<dbReference type="SUPFAM" id="SSF53244">
    <property type="entry name" value="MurD-like peptide ligases, peptide-binding domain"/>
    <property type="match status" value="1"/>
</dbReference>
<feature type="domain" description="Alanine racemase C-terminal" evidence="8">
    <location>
        <begin position="697"/>
        <end position="821"/>
    </location>
</feature>
<name>A0A5R9KYG6_9BACT</name>
<dbReference type="CDD" id="cd00430">
    <property type="entry name" value="PLPDE_III_AR"/>
    <property type="match status" value="1"/>
</dbReference>
<dbReference type="NCBIfam" id="NF008897">
    <property type="entry name" value="PRK11930.1"/>
    <property type="match status" value="1"/>
</dbReference>
<dbReference type="InterPro" id="IPR036615">
    <property type="entry name" value="Mur_ligase_C_dom_sf"/>
</dbReference>
<dbReference type="Gene3D" id="3.90.190.20">
    <property type="entry name" value="Mur ligase, C-terminal domain"/>
    <property type="match status" value="1"/>
</dbReference>
<dbReference type="GO" id="GO:0005524">
    <property type="term" value="F:ATP binding"/>
    <property type="evidence" value="ECO:0007669"/>
    <property type="project" value="InterPro"/>
</dbReference>
<proteinExistence type="inferred from homology"/>
<evidence type="ECO:0000313" key="10">
    <source>
        <dbReference type="Proteomes" id="UP000306402"/>
    </source>
</evidence>
<reference evidence="9 10" key="1">
    <citation type="submission" date="2019-05" db="EMBL/GenBank/DDBJ databases">
        <authorList>
            <person name="Qu J.-H."/>
        </authorList>
    </citation>
    <scope>NUCLEOTIDE SEQUENCE [LARGE SCALE GENOMIC DNA]</scope>
    <source>
        <strain evidence="9 10">T17</strain>
    </source>
</reference>
<evidence type="ECO:0000256" key="6">
    <source>
        <dbReference type="PIRSR" id="PIRSR600821-50"/>
    </source>
</evidence>
<feature type="binding site" evidence="5 7">
    <location>
        <position position="767"/>
    </location>
    <ligand>
        <name>substrate</name>
    </ligand>
</feature>
<dbReference type="AlphaFoldDB" id="A0A5R9KYG6"/>
<dbReference type="Gene3D" id="3.40.1190.10">
    <property type="entry name" value="Mur-like, catalytic domain"/>
    <property type="match status" value="1"/>
</dbReference>
<dbReference type="InterPro" id="IPR013221">
    <property type="entry name" value="Mur_ligase_cen"/>
</dbReference>
<evidence type="ECO:0000313" key="9">
    <source>
        <dbReference type="EMBL" id="TLV01125.1"/>
    </source>
</evidence>
<dbReference type="HAMAP" id="MF_01201">
    <property type="entry name" value="Ala_racemase"/>
    <property type="match status" value="1"/>
</dbReference>
<dbReference type="InterPro" id="IPR001608">
    <property type="entry name" value="Ala_racemase_N"/>
</dbReference>
<comment type="caution">
    <text evidence="9">The sequence shown here is derived from an EMBL/GenBank/DDBJ whole genome shotgun (WGS) entry which is preliminary data.</text>
</comment>
<dbReference type="RefSeq" id="WP_138366497.1">
    <property type="nucleotide sequence ID" value="NZ_VCEJ01000004.1"/>
</dbReference>
<accession>A0A5R9KYG6</accession>
<gene>
    <name evidence="9" type="ORF">FEN17_16875</name>
</gene>
<dbReference type="Pfam" id="PF08245">
    <property type="entry name" value="Mur_ligase_M"/>
    <property type="match status" value="1"/>
</dbReference>
<dbReference type="UniPathway" id="UPA00042">
    <property type="reaction ID" value="UER00497"/>
</dbReference>
<dbReference type="InterPro" id="IPR036565">
    <property type="entry name" value="Mur-like_cat_sf"/>
</dbReference>
<dbReference type="InterPro" id="IPR009006">
    <property type="entry name" value="Ala_racemase/Decarboxylase_C"/>
</dbReference>
<organism evidence="9 10">
    <name type="scientific">Dyadobacter luticola</name>
    <dbReference type="NCBI Taxonomy" id="1979387"/>
    <lineage>
        <taxon>Bacteria</taxon>
        <taxon>Pseudomonadati</taxon>
        <taxon>Bacteroidota</taxon>
        <taxon>Cytophagia</taxon>
        <taxon>Cytophagales</taxon>
        <taxon>Spirosomataceae</taxon>
        <taxon>Dyadobacter</taxon>
    </lineage>
</organism>
<comment type="similarity">
    <text evidence="5">Belongs to the alanine racemase family.</text>
</comment>